<reference evidence="2 3" key="1">
    <citation type="submission" date="2016-10" db="EMBL/GenBank/DDBJ databases">
        <authorList>
            <person name="de Groot N.N."/>
        </authorList>
    </citation>
    <scope>NUCLEOTIDE SEQUENCE [LARGE SCALE GENOMIC DNA]</scope>
    <source>
        <strain evidence="2 3">CGMCC 1.6291</strain>
    </source>
</reference>
<dbReference type="RefSeq" id="WP_091645512.1">
    <property type="nucleotide sequence ID" value="NZ_FOEG01000009.1"/>
</dbReference>
<protein>
    <submittedName>
        <fullName evidence="2">Diguanylate phosphodiesterase</fullName>
    </submittedName>
</protein>
<dbReference type="EMBL" id="FOEG01000009">
    <property type="protein sequence ID" value="SEP09234.1"/>
    <property type="molecule type" value="Genomic_DNA"/>
</dbReference>
<dbReference type="InterPro" id="IPR001633">
    <property type="entry name" value="EAL_dom"/>
</dbReference>
<dbReference type="InterPro" id="IPR035919">
    <property type="entry name" value="EAL_sf"/>
</dbReference>
<dbReference type="PANTHER" id="PTHR33121">
    <property type="entry name" value="CYCLIC DI-GMP PHOSPHODIESTERASE PDEF"/>
    <property type="match status" value="1"/>
</dbReference>
<dbReference type="AlphaFoldDB" id="A0A1H8V1Z2"/>
<dbReference type="Proteomes" id="UP000199657">
    <property type="component" value="Unassembled WGS sequence"/>
</dbReference>
<dbReference type="GO" id="GO:0071111">
    <property type="term" value="F:cyclic-guanylate-specific phosphodiesterase activity"/>
    <property type="evidence" value="ECO:0007669"/>
    <property type="project" value="InterPro"/>
</dbReference>
<evidence type="ECO:0000313" key="2">
    <source>
        <dbReference type="EMBL" id="SEP09234.1"/>
    </source>
</evidence>
<organism evidence="2 3">
    <name type="scientific">Aquisalimonas asiatica</name>
    <dbReference type="NCBI Taxonomy" id="406100"/>
    <lineage>
        <taxon>Bacteria</taxon>
        <taxon>Pseudomonadati</taxon>
        <taxon>Pseudomonadota</taxon>
        <taxon>Gammaproteobacteria</taxon>
        <taxon>Chromatiales</taxon>
        <taxon>Ectothiorhodospiraceae</taxon>
        <taxon>Aquisalimonas</taxon>
    </lineage>
</organism>
<dbReference type="SUPFAM" id="SSF141868">
    <property type="entry name" value="EAL domain-like"/>
    <property type="match status" value="1"/>
</dbReference>
<evidence type="ECO:0000313" key="3">
    <source>
        <dbReference type="Proteomes" id="UP000199657"/>
    </source>
</evidence>
<dbReference type="Gene3D" id="3.20.20.450">
    <property type="entry name" value="EAL domain"/>
    <property type="match status" value="1"/>
</dbReference>
<dbReference type="OrthoDB" id="1673646at2"/>
<feature type="domain" description="EAL" evidence="1">
    <location>
        <begin position="105"/>
        <end position="355"/>
    </location>
</feature>
<dbReference type="Pfam" id="PF00563">
    <property type="entry name" value="EAL"/>
    <property type="match status" value="1"/>
</dbReference>
<dbReference type="CDD" id="cd01948">
    <property type="entry name" value="EAL"/>
    <property type="match status" value="1"/>
</dbReference>
<sequence length="355" mass="40026">MACQGCEVVPTIQTRTGRLYLAPKLAHTRATAIRQLQRQGWEVEHLEDNVFYVELGDNEPEVLLEALSGILSRPEQSNCPAVLLERETDFHVRHLADMVPLGVLISRLEHQWLGSLLEEERLEMHFQPILHAASGEDIFAFECLVRGIGRDGGLVRPDQLFAAARATDLMFHMDRASRIAAIRQAAVQGITENVFINFNPTSVYDPVFCLQTTFDEVNRHGSEPGRYVFEVVETDLVEDPSHLEAILREYRRHGFRVALDDLGAGYGSLNLMQSIRPDFVKLDRGMVDGVSQDDYRASITSRLIDMARDLDVQIIAEGIETAADWEWLKSQKVDYVQGFHFARPAAVPPRPGPPR</sequence>
<keyword evidence="3" id="KW-1185">Reference proteome</keyword>
<accession>A0A1H8V1Z2</accession>
<dbReference type="PROSITE" id="PS50883">
    <property type="entry name" value="EAL"/>
    <property type="match status" value="1"/>
</dbReference>
<dbReference type="STRING" id="406100.SAMN04488052_10956"/>
<dbReference type="SMART" id="SM00052">
    <property type="entry name" value="EAL"/>
    <property type="match status" value="1"/>
</dbReference>
<name>A0A1H8V1Z2_9GAMM</name>
<dbReference type="InterPro" id="IPR050706">
    <property type="entry name" value="Cyclic-di-GMP_PDE-like"/>
</dbReference>
<evidence type="ECO:0000259" key="1">
    <source>
        <dbReference type="PROSITE" id="PS50883"/>
    </source>
</evidence>
<proteinExistence type="predicted"/>
<dbReference type="PANTHER" id="PTHR33121:SF15">
    <property type="entry name" value="BLUE LIGHT- AND TEMPERATURE-REGULATED ANTIREPRESSOR BLUF"/>
    <property type="match status" value="1"/>
</dbReference>
<gene>
    <name evidence="2" type="ORF">SAMN04488052_10956</name>
</gene>